<dbReference type="PANTHER" id="PTHR32243">
    <property type="entry name" value="MALTOSE TRANSPORT SYSTEM PERMEASE-RELATED"/>
    <property type="match status" value="1"/>
</dbReference>
<organism evidence="9 10">
    <name type="scientific">Mycolicibacterium litorale</name>
    <dbReference type="NCBI Taxonomy" id="758802"/>
    <lineage>
        <taxon>Bacteria</taxon>
        <taxon>Bacillati</taxon>
        <taxon>Actinomycetota</taxon>
        <taxon>Actinomycetes</taxon>
        <taxon>Mycobacteriales</taxon>
        <taxon>Mycobacteriaceae</taxon>
        <taxon>Mycolicibacterium</taxon>
    </lineage>
</organism>
<keyword evidence="3" id="KW-1003">Cell membrane</keyword>
<comment type="similarity">
    <text evidence="7">Belongs to the binding-protein-dependent transport system permease family.</text>
</comment>
<evidence type="ECO:0000256" key="1">
    <source>
        <dbReference type="ARBA" id="ARBA00004651"/>
    </source>
</evidence>
<evidence type="ECO:0000313" key="9">
    <source>
        <dbReference type="EMBL" id="BBY16259.1"/>
    </source>
</evidence>
<evidence type="ECO:0000256" key="2">
    <source>
        <dbReference type="ARBA" id="ARBA00022448"/>
    </source>
</evidence>
<keyword evidence="6 7" id="KW-0472">Membrane</keyword>
<dbReference type="InterPro" id="IPR050901">
    <property type="entry name" value="BP-dep_ABC_trans_perm"/>
</dbReference>
<protein>
    <submittedName>
        <fullName evidence="9">ABC transporter permease</fullName>
    </submittedName>
</protein>
<feature type="transmembrane region" description="Helical" evidence="7">
    <location>
        <begin position="212"/>
        <end position="230"/>
    </location>
</feature>
<dbReference type="Proteomes" id="UP000466607">
    <property type="component" value="Chromosome"/>
</dbReference>
<gene>
    <name evidence="9" type="ORF">MLIT_18510</name>
</gene>
<evidence type="ECO:0000256" key="6">
    <source>
        <dbReference type="ARBA" id="ARBA00023136"/>
    </source>
</evidence>
<dbReference type="GO" id="GO:0005886">
    <property type="term" value="C:plasma membrane"/>
    <property type="evidence" value="ECO:0007669"/>
    <property type="project" value="UniProtKB-SubCell"/>
</dbReference>
<proteinExistence type="inferred from homology"/>
<dbReference type="PROSITE" id="PS50928">
    <property type="entry name" value="ABC_TM1"/>
    <property type="match status" value="1"/>
</dbReference>
<feature type="transmembrane region" description="Helical" evidence="7">
    <location>
        <begin position="184"/>
        <end position="206"/>
    </location>
</feature>
<keyword evidence="5 7" id="KW-1133">Transmembrane helix</keyword>
<reference evidence="9 10" key="1">
    <citation type="journal article" date="2019" name="Emerg. Microbes Infect.">
        <title>Comprehensive subspecies identification of 175 nontuberculous mycobacteria species based on 7547 genomic profiles.</title>
        <authorList>
            <person name="Matsumoto Y."/>
            <person name="Kinjo T."/>
            <person name="Motooka D."/>
            <person name="Nabeya D."/>
            <person name="Jung N."/>
            <person name="Uechi K."/>
            <person name="Horii T."/>
            <person name="Iida T."/>
            <person name="Fujita J."/>
            <person name="Nakamura S."/>
        </authorList>
    </citation>
    <scope>NUCLEOTIDE SEQUENCE [LARGE SCALE GENOMIC DNA]</scope>
    <source>
        <strain evidence="9 10">JCM 17423</strain>
    </source>
</reference>
<feature type="transmembrane region" description="Helical" evidence="7">
    <location>
        <begin position="77"/>
        <end position="98"/>
    </location>
</feature>
<dbReference type="CDD" id="cd06261">
    <property type="entry name" value="TM_PBP2"/>
    <property type="match status" value="1"/>
</dbReference>
<dbReference type="InterPro" id="IPR035906">
    <property type="entry name" value="MetI-like_sf"/>
</dbReference>
<keyword evidence="2 7" id="KW-0813">Transport</keyword>
<comment type="subcellular location">
    <subcellularLocation>
        <location evidence="1 7">Cell membrane</location>
        <topology evidence="1 7">Multi-pass membrane protein</topology>
    </subcellularLocation>
</comment>
<dbReference type="InterPro" id="IPR000515">
    <property type="entry name" value="MetI-like"/>
</dbReference>
<feature type="transmembrane region" description="Helical" evidence="7">
    <location>
        <begin position="140"/>
        <end position="163"/>
    </location>
</feature>
<accession>A0AAD1MRJ0</accession>
<feature type="transmembrane region" description="Helical" evidence="7">
    <location>
        <begin position="110"/>
        <end position="128"/>
    </location>
</feature>
<sequence>MKPSRPAARPRPLEVLRIAVLTAALVFVLFPIAWVALASFKTPAQMSEPFLIAFGPTLDNWRSVFESGIFAAAGRSVLVGVVTVAVSLVVGSMGAYVIAKYRAGGSLTRFGMLAAQVVPPAVMVFPFLTMAQALRMTDTLVPVIFAHLSFVLPLVTWFLIGFFEAVPASLEEQARVDGFTRWQAFRLVVLPQVLPGIGAAGIFGFTLSWNDMFYGLILAPGNAAILPVAISNFNTFRGVQIGTMSAAIMIAIVPVVVASFFIQRRLVQGISGGAVKY</sequence>
<dbReference type="EMBL" id="AP022586">
    <property type="protein sequence ID" value="BBY16259.1"/>
    <property type="molecule type" value="Genomic_DNA"/>
</dbReference>
<name>A0AAD1MRJ0_9MYCO</name>
<dbReference type="PANTHER" id="PTHR32243:SF18">
    <property type="entry name" value="INNER MEMBRANE ABC TRANSPORTER PERMEASE PROTEIN YCJP"/>
    <property type="match status" value="1"/>
</dbReference>
<evidence type="ECO:0000256" key="4">
    <source>
        <dbReference type="ARBA" id="ARBA00022692"/>
    </source>
</evidence>
<keyword evidence="10" id="KW-1185">Reference proteome</keyword>
<feature type="domain" description="ABC transmembrane type-1" evidence="8">
    <location>
        <begin position="73"/>
        <end position="262"/>
    </location>
</feature>
<dbReference type="GO" id="GO:0055085">
    <property type="term" value="P:transmembrane transport"/>
    <property type="evidence" value="ECO:0007669"/>
    <property type="project" value="InterPro"/>
</dbReference>
<evidence type="ECO:0000256" key="3">
    <source>
        <dbReference type="ARBA" id="ARBA00022475"/>
    </source>
</evidence>
<dbReference type="Pfam" id="PF00528">
    <property type="entry name" value="BPD_transp_1"/>
    <property type="match status" value="1"/>
</dbReference>
<evidence type="ECO:0000256" key="7">
    <source>
        <dbReference type="RuleBase" id="RU363032"/>
    </source>
</evidence>
<evidence type="ECO:0000259" key="8">
    <source>
        <dbReference type="PROSITE" id="PS50928"/>
    </source>
</evidence>
<evidence type="ECO:0000256" key="5">
    <source>
        <dbReference type="ARBA" id="ARBA00022989"/>
    </source>
</evidence>
<evidence type="ECO:0000313" key="10">
    <source>
        <dbReference type="Proteomes" id="UP000466607"/>
    </source>
</evidence>
<dbReference type="AlphaFoldDB" id="A0AAD1MRJ0"/>
<keyword evidence="4 7" id="KW-0812">Transmembrane</keyword>
<dbReference type="RefSeq" id="WP_134052075.1">
    <property type="nucleotide sequence ID" value="NZ_AP022586.1"/>
</dbReference>
<feature type="transmembrane region" description="Helical" evidence="7">
    <location>
        <begin position="242"/>
        <end position="262"/>
    </location>
</feature>
<dbReference type="SUPFAM" id="SSF161098">
    <property type="entry name" value="MetI-like"/>
    <property type="match status" value="1"/>
</dbReference>
<dbReference type="Gene3D" id="1.10.3720.10">
    <property type="entry name" value="MetI-like"/>
    <property type="match status" value="1"/>
</dbReference>